<dbReference type="EMBL" id="RAPN01000002">
    <property type="protein sequence ID" value="RKD88263.1"/>
    <property type="molecule type" value="Genomic_DNA"/>
</dbReference>
<name>A0A419VYE5_9BACT</name>
<feature type="domain" description="RagB/SusD" evidence="7">
    <location>
        <begin position="318"/>
        <end position="405"/>
    </location>
</feature>
<protein>
    <submittedName>
        <fullName evidence="9">SusD-like starch-binding protein associating with outer membrane</fullName>
    </submittedName>
</protein>
<sequence>MKKTNFSKIVSLAFLVLVLASCDNYLTFDDPDDKTVPGEYYTSAEEIEQGIIGAYVDLRRALVTNHAWLMYGEARTGELTVDVDFYDDVVSQDLKADNYDLQQVTDWGYFYDAINDANEMLEVVENADSDILSTYQYKLFKGEALAVKSMSYFYLARIWGNILSAESASFGSALSETEAVELAVGFASAAQDLLPWKLLNSDGIESTALTAVRFSKTSAITLLAQEDLWLGNSDEAYTALIATTAEELSDSLSTFGLSTGNDRRTDVDEDPLDGSMVWISLTELNQIYPEGDSRRDNMFSISEDDELATLKVSDESVLPLFSTANIQLMLAEAAWKNNDLVEAISFLQAAADGATEDYSGLDEDSFADALLLERQRLLMGTGQRFFDLIRFGKVADVVTVFTTQDVANGAAYWPLSQETMSGNSLNQNIYWSN</sequence>
<evidence type="ECO:0000256" key="4">
    <source>
        <dbReference type="ARBA" id="ARBA00023136"/>
    </source>
</evidence>
<evidence type="ECO:0000313" key="10">
    <source>
        <dbReference type="Proteomes" id="UP000283387"/>
    </source>
</evidence>
<feature type="chain" id="PRO_5018979766" evidence="6">
    <location>
        <begin position="23"/>
        <end position="433"/>
    </location>
</feature>
<dbReference type="Pfam" id="PF07980">
    <property type="entry name" value="SusD_RagB"/>
    <property type="match status" value="1"/>
</dbReference>
<evidence type="ECO:0000313" key="9">
    <source>
        <dbReference type="EMBL" id="RKD88263.1"/>
    </source>
</evidence>
<dbReference type="PROSITE" id="PS51257">
    <property type="entry name" value="PROKAR_LIPOPROTEIN"/>
    <property type="match status" value="1"/>
</dbReference>
<dbReference type="OrthoDB" id="617686at2"/>
<comment type="similarity">
    <text evidence="2">Belongs to the SusD family.</text>
</comment>
<dbReference type="AlphaFoldDB" id="A0A419VYE5"/>
<reference evidence="9 10" key="1">
    <citation type="submission" date="2018-09" db="EMBL/GenBank/DDBJ databases">
        <title>Genomic Encyclopedia of Archaeal and Bacterial Type Strains, Phase II (KMG-II): from individual species to whole genera.</title>
        <authorList>
            <person name="Goeker M."/>
        </authorList>
    </citation>
    <scope>NUCLEOTIDE SEQUENCE [LARGE SCALE GENOMIC DNA]</scope>
    <source>
        <strain evidence="9 10">DSM 27148</strain>
    </source>
</reference>
<evidence type="ECO:0000256" key="5">
    <source>
        <dbReference type="ARBA" id="ARBA00023237"/>
    </source>
</evidence>
<evidence type="ECO:0000256" key="6">
    <source>
        <dbReference type="SAM" id="SignalP"/>
    </source>
</evidence>
<evidence type="ECO:0000259" key="7">
    <source>
        <dbReference type="Pfam" id="PF07980"/>
    </source>
</evidence>
<keyword evidence="5" id="KW-0998">Cell outer membrane</keyword>
<evidence type="ECO:0000256" key="3">
    <source>
        <dbReference type="ARBA" id="ARBA00022729"/>
    </source>
</evidence>
<dbReference type="InterPro" id="IPR012944">
    <property type="entry name" value="SusD_RagB_dom"/>
</dbReference>
<dbReference type="InterPro" id="IPR033985">
    <property type="entry name" value="SusD-like_N"/>
</dbReference>
<gene>
    <name evidence="9" type="ORF">BC643_3408</name>
</gene>
<proteinExistence type="inferred from homology"/>
<keyword evidence="3 6" id="KW-0732">Signal</keyword>
<dbReference type="RefSeq" id="WP_120274435.1">
    <property type="nucleotide sequence ID" value="NZ_RAPN01000002.1"/>
</dbReference>
<comment type="subcellular location">
    <subcellularLocation>
        <location evidence="1">Cell outer membrane</location>
    </subcellularLocation>
</comment>
<dbReference type="Proteomes" id="UP000283387">
    <property type="component" value="Unassembled WGS sequence"/>
</dbReference>
<dbReference type="GO" id="GO:0009279">
    <property type="term" value="C:cell outer membrane"/>
    <property type="evidence" value="ECO:0007669"/>
    <property type="project" value="UniProtKB-SubCell"/>
</dbReference>
<keyword evidence="10" id="KW-1185">Reference proteome</keyword>
<dbReference type="SUPFAM" id="SSF48452">
    <property type="entry name" value="TPR-like"/>
    <property type="match status" value="1"/>
</dbReference>
<organism evidence="9 10">
    <name type="scientific">Mangrovibacterium diazotrophicum</name>
    <dbReference type="NCBI Taxonomy" id="1261403"/>
    <lineage>
        <taxon>Bacteria</taxon>
        <taxon>Pseudomonadati</taxon>
        <taxon>Bacteroidota</taxon>
        <taxon>Bacteroidia</taxon>
        <taxon>Marinilabiliales</taxon>
        <taxon>Prolixibacteraceae</taxon>
        <taxon>Mangrovibacterium</taxon>
    </lineage>
</organism>
<comment type="caution">
    <text evidence="9">The sequence shown here is derived from an EMBL/GenBank/DDBJ whole genome shotgun (WGS) entry which is preliminary data.</text>
</comment>
<evidence type="ECO:0000256" key="2">
    <source>
        <dbReference type="ARBA" id="ARBA00006275"/>
    </source>
</evidence>
<keyword evidence="4" id="KW-0472">Membrane</keyword>
<evidence type="ECO:0000259" key="8">
    <source>
        <dbReference type="Pfam" id="PF14322"/>
    </source>
</evidence>
<dbReference type="InterPro" id="IPR011990">
    <property type="entry name" value="TPR-like_helical_dom_sf"/>
</dbReference>
<feature type="signal peptide" evidence="6">
    <location>
        <begin position="1"/>
        <end position="22"/>
    </location>
</feature>
<dbReference type="Pfam" id="PF14322">
    <property type="entry name" value="SusD-like_3"/>
    <property type="match status" value="1"/>
</dbReference>
<feature type="domain" description="SusD-like N-terminal" evidence="8">
    <location>
        <begin position="66"/>
        <end position="223"/>
    </location>
</feature>
<dbReference type="Gene3D" id="1.25.40.390">
    <property type="match status" value="2"/>
</dbReference>
<accession>A0A419VYE5</accession>
<evidence type="ECO:0000256" key="1">
    <source>
        <dbReference type="ARBA" id="ARBA00004442"/>
    </source>
</evidence>